<comment type="catalytic activity">
    <reaction evidence="8 9">
        <text>L-histidinol phosphate + 2-oxoglutarate = 3-(imidazol-4-yl)-2-oxopropyl phosphate + L-glutamate</text>
        <dbReference type="Rhea" id="RHEA:23744"/>
        <dbReference type="ChEBI" id="CHEBI:16810"/>
        <dbReference type="ChEBI" id="CHEBI:29985"/>
        <dbReference type="ChEBI" id="CHEBI:57766"/>
        <dbReference type="ChEBI" id="CHEBI:57980"/>
        <dbReference type="EC" id="2.6.1.9"/>
    </reaction>
</comment>
<comment type="pathway">
    <text evidence="2 9">Amino-acid biosynthesis; L-histidine biosynthesis; L-histidine from 5-phospho-alpha-D-ribose 1-diphosphate: step 7/9.</text>
</comment>
<feature type="modified residue" description="N6-(pyridoxal phosphate)lysine" evidence="9">
    <location>
        <position position="222"/>
    </location>
</feature>
<dbReference type="EC" id="2.6.1.9" evidence="9"/>
<dbReference type="GO" id="GO:0000105">
    <property type="term" value="P:L-histidine biosynthetic process"/>
    <property type="evidence" value="ECO:0007669"/>
    <property type="project" value="UniProtKB-UniRule"/>
</dbReference>
<dbReference type="InterPro" id="IPR015421">
    <property type="entry name" value="PyrdxlP-dep_Trfase_major"/>
</dbReference>
<dbReference type="NCBIfam" id="TIGR01141">
    <property type="entry name" value="hisC"/>
    <property type="match status" value="1"/>
</dbReference>
<evidence type="ECO:0000313" key="11">
    <source>
        <dbReference type="EMBL" id="OIJ21863.1"/>
    </source>
</evidence>
<dbReference type="RefSeq" id="WP_071388443.1">
    <property type="nucleotide sequence ID" value="NZ_MLQS01000001.1"/>
</dbReference>
<comment type="cofactor">
    <cofactor evidence="1 9">
        <name>pyridoxal 5'-phosphate</name>
        <dbReference type="ChEBI" id="CHEBI:597326"/>
    </cofactor>
</comment>
<dbReference type="InterPro" id="IPR015422">
    <property type="entry name" value="PyrdxlP-dep_Trfase_small"/>
</dbReference>
<dbReference type="Gene3D" id="3.40.640.10">
    <property type="entry name" value="Type I PLP-dependent aspartate aminotransferase-like (Major domain)"/>
    <property type="match status" value="1"/>
</dbReference>
<dbReference type="CDD" id="cd00609">
    <property type="entry name" value="AAT_like"/>
    <property type="match status" value="1"/>
</dbReference>
<feature type="domain" description="Aminotransferase class I/classII large" evidence="10">
    <location>
        <begin position="30"/>
        <end position="352"/>
    </location>
</feature>
<dbReference type="STRING" id="472963.BKP45_03985"/>
<keyword evidence="7 9" id="KW-0368">Histidine biosynthesis</keyword>
<keyword evidence="4 9" id="KW-0032">Aminotransferase</keyword>
<dbReference type="PROSITE" id="PS00599">
    <property type="entry name" value="AA_TRANSFER_CLASS_2"/>
    <property type="match status" value="1"/>
</dbReference>
<evidence type="ECO:0000256" key="1">
    <source>
        <dbReference type="ARBA" id="ARBA00001933"/>
    </source>
</evidence>
<dbReference type="SUPFAM" id="SSF53383">
    <property type="entry name" value="PLP-dependent transferases"/>
    <property type="match status" value="1"/>
</dbReference>
<dbReference type="OrthoDB" id="9813612at2"/>
<proteinExistence type="inferred from homology"/>
<comment type="similarity">
    <text evidence="9">Belongs to the class-II pyridoxal-phosphate-dependent aminotransferase family. Histidinol-phosphate aminotransferase subfamily.</text>
</comment>
<comment type="caution">
    <text evidence="11">The sequence shown here is derived from an EMBL/GenBank/DDBJ whole genome shotgun (WGS) entry which is preliminary data.</text>
</comment>
<evidence type="ECO:0000313" key="12">
    <source>
        <dbReference type="Proteomes" id="UP000180057"/>
    </source>
</evidence>
<protein>
    <recommendedName>
        <fullName evidence="9">Histidinol-phosphate aminotransferase</fullName>
        <ecNumber evidence="9">2.6.1.9</ecNumber>
    </recommendedName>
    <alternativeName>
        <fullName evidence="9">Imidazole acetol-phosphate transaminase</fullName>
    </alternativeName>
</protein>
<dbReference type="Gene3D" id="3.90.1150.10">
    <property type="entry name" value="Aspartate Aminotransferase, domain 1"/>
    <property type="match status" value="1"/>
</dbReference>
<evidence type="ECO:0000256" key="2">
    <source>
        <dbReference type="ARBA" id="ARBA00005011"/>
    </source>
</evidence>
<keyword evidence="5 9" id="KW-0808">Transferase</keyword>
<dbReference type="AlphaFoldDB" id="A0A1S2MBR1"/>
<dbReference type="PANTHER" id="PTHR43643">
    <property type="entry name" value="HISTIDINOL-PHOSPHATE AMINOTRANSFERASE 2"/>
    <property type="match status" value="1"/>
</dbReference>
<organism evidence="11 12">
    <name type="scientific">Anaerobacillus alkalidiazotrophicus</name>
    <dbReference type="NCBI Taxonomy" id="472963"/>
    <lineage>
        <taxon>Bacteria</taxon>
        <taxon>Bacillati</taxon>
        <taxon>Bacillota</taxon>
        <taxon>Bacilli</taxon>
        <taxon>Bacillales</taxon>
        <taxon>Bacillaceae</taxon>
        <taxon>Anaerobacillus</taxon>
    </lineage>
</organism>
<dbReference type="HAMAP" id="MF_01023">
    <property type="entry name" value="HisC_aminotrans_2"/>
    <property type="match status" value="1"/>
</dbReference>
<evidence type="ECO:0000256" key="4">
    <source>
        <dbReference type="ARBA" id="ARBA00022576"/>
    </source>
</evidence>
<dbReference type="UniPathway" id="UPA00031">
    <property type="reaction ID" value="UER00012"/>
</dbReference>
<evidence type="ECO:0000259" key="10">
    <source>
        <dbReference type="Pfam" id="PF00155"/>
    </source>
</evidence>
<comment type="subunit">
    <text evidence="3 9">Homodimer.</text>
</comment>
<evidence type="ECO:0000256" key="7">
    <source>
        <dbReference type="ARBA" id="ARBA00023102"/>
    </source>
</evidence>
<dbReference type="InterPro" id="IPR001917">
    <property type="entry name" value="Aminotrans_II_pyridoxalP_BS"/>
</dbReference>
<dbReference type="Proteomes" id="UP000180057">
    <property type="component" value="Unassembled WGS sequence"/>
</dbReference>
<evidence type="ECO:0000256" key="5">
    <source>
        <dbReference type="ARBA" id="ARBA00022679"/>
    </source>
</evidence>
<dbReference type="InterPro" id="IPR005861">
    <property type="entry name" value="HisP_aminotrans"/>
</dbReference>
<dbReference type="InterPro" id="IPR015424">
    <property type="entry name" value="PyrdxlP-dep_Trfase"/>
</dbReference>
<keyword evidence="9" id="KW-0028">Amino-acid biosynthesis</keyword>
<dbReference type="GO" id="GO:0030170">
    <property type="term" value="F:pyridoxal phosphate binding"/>
    <property type="evidence" value="ECO:0007669"/>
    <property type="project" value="InterPro"/>
</dbReference>
<keyword evidence="6 9" id="KW-0663">Pyridoxal phosphate</keyword>
<evidence type="ECO:0000256" key="8">
    <source>
        <dbReference type="ARBA" id="ARBA00047481"/>
    </source>
</evidence>
<name>A0A1S2MBR1_9BACI</name>
<reference evidence="11 12" key="1">
    <citation type="submission" date="2016-10" db="EMBL/GenBank/DDBJ databases">
        <title>Draft genome sequences of four alkaliphilic bacteria belonging to the Anaerobacillus genus.</title>
        <authorList>
            <person name="Bassil N.M."/>
            <person name="Lloyd J.R."/>
        </authorList>
    </citation>
    <scope>NUCLEOTIDE SEQUENCE [LARGE SCALE GENOMIC DNA]</scope>
    <source>
        <strain evidence="11 12">DSM 22531</strain>
    </source>
</reference>
<evidence type="ECO:0000256" key="3">
    <source>
        <dbReference type="ARBA" id="ARBA00011738"/>
    </source>
</evidence>
<dbReference type="GO" id="GO:0004400">
    <property type="term" value="F:histidinol-phosphate transaminase activity"/>
    <property type="evidence" value="ECO:0007669"/>
    <property type="project" value="UniProtKB-UniRule"/>
</dbReference>
<dbReference type="PANTHER" id="PTHR43643:SF3">
    <property type="entry name" value="HISTIDINOL-PHOSPHATE AMINOTRANSFERASE"/>
    <property type="match status" value="1"/>
</dbReference>
<gene>
    <name evidence="9" type="primary">hisC</name>
    <name evidence="11" type="ORF">BKP45_03985</name>
</gene>
<keyword evidence="12" id="KW-1185">Reference proteome</keyword>
<accession>A0A1S2MBR1</accession>
<dbReference type="InterPro" id="IPR004839">
    <property type="entry name" value="Aminotransferase_I/II_large"/>
</dbReference>
<evidence type="ECO:0000256" key="9">
    <source>
        <dbReference type="HAMAP-Rule" id="MF_01023"/>
    </source>
</evidence>
<dbReference type="InterPro" id="IPR050106">
    <property type="entry name" value="HistidinolP_aminotransfase"/>
</dbReference>
<dbReference type="Pfam" id="PF00155">
    <property type="entry name" value="Aminotran_1_2"/>
    <property type="match status" value="1"/>
</dbReference>
<sequence>MKYRQQLKGLQPYHPGKSADDVKQAYGLQQVIKLASNENPYGCSGKVSQAISHELLNLSNYPDSSASELRKRVAEHLGVFQDQLIFGKGTDEIIHLLCRAYLEPGVNTVMSDFTFLQYKRNAIIEGAHVREIPHLNGRHDIQKMIDAIDDKTNIVWVCNPNNPTGEYVRQDELINLLESIDKSILVVCDEAYFEYVDADDFPDTISLLSDYPNLIVTRTFSKGYGLAALRIGYAVCDPEVVSTLNIVRETFNTSHLSQIGVMAALDDQSFIKECHLKNRQELEQYYRFCWRFGLSYYPSQANFIFIDMNMESNKVAQHLLSKGFIIRPGSTFGKPTGLRITIGTPKQNDSIIALLSHFVKVEANSQNSHMLSQ</sequence>
<evidence type="ECO:0000256" key="6">
    <source>
        <dbReference type="ARBA" id="ARBA00022898"/>
    </source>
</evidence>
<dbReference type="EMBL" id="MLQS01000001">
    <property type="protein sequence ID" value="OIJ21863.1"/>
    <property type="molecule type" value="Genomic_DNA"/>
</dbReference>